<name>A0A511JQ97_9CELL</name>
<dbReference type="PROSITE" id="PS51257">
    <property type="entry name" value="PROKAR_LIPOPROTEIN"/>
    <property type="match status" value="1"/>
</dbReference>
<evidence type="ECO:0000256" key="1">
    <source>
        <dbReference type="SAM" id="MobiDB-lite"/>
    </source>
</evidence>
<feature type="region of interest" description="Disordered" evidence="1">
    <location>
        <begin position="20"/>
        <end position="58"/>
    </location>
</feature>
<keyword evidence="4" id="KW-1185">Reference proteome</keyword>
<gene>
    <name evidence="3" type="ORF">CTE05_37390</name>
</gene>
<dbReference type="EMBL" id="BJWH01000029">
    <property type="protein sequence ID" value="GEM00193.1"/>
    <property type="molecule type" value="Genomic_DNA"/>
</dbReference>
<feature type="compositionally biased region" description="Basic and acidic residues" evidence="1">
    <location>
        <begin position="45"/>
        <end position="54"/>
    </location>
</feature>
<protein>
    <recommendedName>
        <fullName evidence="5">Lipoprotein</fullName>
    </recommendedName>
</protein>
<evidence type="ECO:0008006" key="5">
    <source>
        <dbReference type="Google" id="ProtNLM"/>
    </source>
</evidence>
<sequence length="238" mass="23906">MRRLLVATLVTAVLALTAGCSSWPPDPNPRPDDGGVEQADEDREEPVRVDRGSADDATLSLTGDASSITLGTDAAAGDLLEVRATDPDARPAAEQSDGTHVVALDGGAAIVRLADDVAWTVDLAAGADTVDADLSAASVTGVVLDGGARSIELTLPRPVGSVPVEQRAGADHLVIHLPDGVGARVTVTSGAGSVQVDGTSTPGVGAGTVLTTEDFDEADDHYAVTVAGGLGNLTIDRS</sequence>
<keyword evidence="2" id="KW-0732">Signal</keyword>
<feature type="chain" id="PRO_5039299882" description="Lipoprotein" evidence="2">
    <location>
        <begin position="19"/>
        <end position="238"/>
    </location>
</feature>
<accession>A0A511JQ97</accession>
<feature type="signal peptide" evidence="2">
    <location>
        <begin position="1"/>
        <end position="18"/>
    </location>
</feature>
<organism evidence="3 4">
    <name type="scientific">Cellulomonas terrae</name>
    <dbReference type="NCBI Taxonomy" id="311234"/>
    <lineage>
        <taxon>Bacteria</taxon>
        <taxon>Bacillati</taxon>
        <taxon>Actinomycetota</taxon>
        <taxon>Actinomycetes</taxon>
        <taxon>Micrococcales</taxon>
        <taxon>Cellulomonadaceae</taxon>
        <taxon>Cellulomonas</taxon>
    </lineage>
</organism>
<dbReference type="AlphaFoldDB" id="A0A511JQ97"/>
<evidence type="ECO:0000256" key="2">
    <source>
        <dbReference type="SAM" id="SignalP"/>
    </source>
</evidence>
<evidence type="ECO:0000313" key="3">
    <source>
        <dbReference type="EMBL" id="GEM00193.1"/>
    </source>
</evidence>
<dbReference type="RefSeq" id="WP_146847788.1">
    <property type="nucleotide sequence ID" value="NZ_BJWH01000029.1"/>
</dbReference>
<reference evidence="3 4" key="1">
    <citation type="submission" date="2019-07" db="EMBL/GenBank/DDBJ databases">
        <title>Whole genome shotgun sequence of Cellulomonas terrae NBRC 100819.</title>
        <authorList>
            <person name="Hosoyama A."/>
            <person name="Uohara A."/>
            <person name="Ohji S."/>
            <person name="Ichikawa N."/>
        </authorList>
    </citation>
    <scope>NUCLEOTIDE SEQUENCE [LARGE SCALE GENOMIC DNA]</scope>
    <source>
        <strain evidence="3 4">NBRC 100819</strain>
    </source>
</reference>
<evidence type="ECO:0000313" key="4">
    <source>
        <dbReference type="Proteomes" id="UP000321049"/>
    </source>
</evidence>
<dbReference type="OrthoDB" id="4823129at2"/>
<feature type="compositionally biased region" description="Acidic residues" evidence="1">
    <location>
        <begin position="34"/>
        <end position="44"/>
    </location>
</feature>
<dbReference type="Proteomes" id="UP000321049">
    <property type="component" value="Unassembled WGS sequence"/>
</dbReference>
<comment type="caution">
    <text evidence="3">The sequence shown here is derived from an EMBL/GenBank/DDBJ whole genome shotgun (WGS) entry which is preliminary data.</text>
</comment>
<proteinExistence type="predicted"/>